<dbReference type="SUPFAM" id="SSF56059">
    <property type="entry name" value="Glutathione synthetase ATP-binding domain-like"/>
    <property type="match status" value="1"/>
</dbReference>
<dbReference type="GO" id="GO:0009113">
    <property type="term" value="P:purine nucleobase biosynthetic process"/>
    <property type="evidence" value="ECO:0007669"/>
    <property type="project" value="InterPro"/>
</dbReference>
<evidence type="ECO:0000256" key="15">
    <source>
        <dbReference type="PROSITE-ProRule" id="PRU00409"/>
    </source>
</evidence>
<dbReference type="SUPFAM" id="SSF51246">
    <property type="entry name" value="Rudiment single hybrid motif"/>
    <property type="match status" value="1"/>
</dbReference>
<comment type="caution">
    <text evidence="17">The sequence shown here is derived from an EMBL/GenBank/DDBJ whole genome shotgun (WGS) entry which is preliminary data.</text>
</comment>
<gene>
    <name evidence="14" type="primary">purD</name>
    <name evidence="17" type="ORF">XE10_1260</name>
</gene>
<keyword evidence="5 14" id="KW-0436">Ligase</keyword>
<dbReference type="PATRIC" id="fig|2198.3.peg.1144"/>
<dbReference type="Gene3D" id="3.30.470.20">
    <property type="entry name" value="ATP-grasp fold, B domain"/>
    <property type="match status" value="1"/>
</dbReference>
<dbReference type="HAMAP" id="MF_00138">
    <property type="entry name" value="GARS"/>
    <property type="match status" value="1"/>
</dbReference>
<evidence type="ECO:0000256" key="14">
    <source>
        <dbReference type="HAMAP-Rule" id="MF_00138"/>
    </source>
</evidence>
<evidence type="ECO:0000256" key="2">
    <source>
        <dbReference type="ARBA" id="ARBA00001946"/>
    </source>
</evidence>
<dbReference type="Gene3D" id="3.90.600.10">
    <property type="entry name" value="Phosphoribosylglycinamide synthetase, C-terminal domain"/>
    <property type="match status" value="1"/>
</dbReference>
<comment type="similarity">
    <text evidence="11 14">Belongs to the GARS family.</text>
</comment>
<comment type="cofactor">
    <cofactor evidence="1">
        <name>Mn(2+)</name>
        <dbReference type="ChEBI" id="CHEBI:29035"/>
    </cofactor>
</comment>
<dbReference type="PROSITE" id="PS50975">
    <property type="entry name" value="ATP_GRASP"/>
    <property type="match status" value="1"/>
</dbReference>
<dbReference type="SMART" id="SM01210">
    <property type="entry name" value="GARS_C"/>
    <property type="match status" value="1"/>
</dbReference>
<keyword evidence="9" id="KW-0460">Magnesium</keyword>
<comment type="pathway">
    <text evidence="3 14">Purine metabolism; IMP biosynthesis via de novo pathway; N(1)-(5-phospho-D-ribosyl)glycinamide from 5-phospho-alpha-D-ribose 1-diphosphate: step 2/2.</text>
</comment>
<dbReference type="InterPro" id="IPR037123">
    <property type="entry name" value="PRibGlycinamide_synth_C_sf"/>
</dbReference>
<evidence type="ECO:0000256" key="8">
    <source>
        <dbReference type="ARBA" id="ARBA00022840"/>
    </source>
</evidence>
<dbReference type="InterPro" id="IPR020559">
    <property type="entry name" value="PRibGlycinamide_synth_CS"/>
</dbReference>
<dbReference type="GO" id="GO:0004637">
    <property type="term" value="F:phosphoribosylamine-glycine ligase activity"/>
    <property type="evidence" value="ECO:0007669"/>
    <property type="project" value="UniProtKB-UniRule"/>
</dbReference>
<dbReference type="Pfam" id="PF02844">
    <property type="entry name" value="GARS_N"/>
    <property type="match status" value="1"/>
</dbReference>
<feature type="domain" description="ATP-grasp" evidence="16">
    <location>
        <begin position="111"/>
        <end position="315"/>
    </location>
</feature>
<dbReference type="SMART" id="SM01209">
    <property type="entry name" value="GARS_A"/>
    <property type="match status" value="1"/>
</dbReference>
<dbReference type="InterPro" id="IPR020560">
    <property type="entry name" value="PRibGlycinamide_synth_C-dom"/>
</dbReference>
<evidence type="ECO:0000313" key="17">
    <source>
        <dbReference type="EMBL" id="KUL00828.1"/>
    </source>
</evidence>
<dbReference type="NCBIfam" id="TIGR00877">
    <property type="entry name" value="purD"/>
    <property type="match status" value="1"/>
</dbReference>
<dbReference type="EC" id="6.3.4.13" evidence="4 14"/>
<dbReference type="InterPro" id="IPR013815">
    <property type="entry name" value="ATP_grasp_subdomain_1"/>
</dbReference>
<accession>A0A117MF91</accession>
<dbReference type="GO" id="GO:0005524">
    <property type="term" value="F:ATP binding"/>
    <property type="evidence" value="ECO:0007669"/>
    <property type="project" value="UniProtKB-UniRule"/>
</dbReference>
<dbReference type="Pfam" id="PF01071">
    <property type="entry name" value="GARS_A"/>
    <property type="match status" value="1"/>
</dbReference>
<dbReference type="UniPathway" id="UPA00074">
    <property type="reaction ID" value="UER00125"/>
</dbReference>
<evidence type="ECO:0000256" key="12">
    <source>
        <dbReference type="ARBA" id="ARBA00042242"/>
    </source>
</evidence>
<dbReference type="InterPro" id="IPR020561">
    <property type="entry name" value="PRibGlycinamid_synth_ATP-grasp"/>
</dbReference>
<evidence type="ECO:0000256" key="7">
    <source>
        <dbReference type="ARBA" id="ARBA00022755"/>
    </source>
</evidence>
<dbReference type="PANTHER" id="PTHR43472:SF1">
    <property type="entry name" value="PHOSPHORIBOSYLAMINE--GLYCINE LIGASE, CHLOROPLASTIC"/>
    <property type="match status" value="1"/>
</dbReference>
<dbReference type="PANTHER" id="PTHR43472">
    <property type="entry name" value="PHOSPHORIBOSYLAMINE--GLYCINE LIGASE"/>
    <property type="match status" value="1"/>
</dbReference>
<dbReference type="GO" id="GO:0046872">
    <property type="term" value="F:metal ion binding"/>
    <property type="evidence" value="ECO:0007669"/>
    <property type="project" value="InterPro"/>
</dbReference>
<comment type="cofactor">
    <cofactor evidence="2">
        <name>Mg(2+)</name>
        <dbReference type="ChEBI" id="CHEBI:18420"/>
    </cofactor>
</comment>
<evidence type="ECO:0000256" key="9">
    <source>
        <dbReference type="ARBA" id="ARBA00022842"/>
    </source>
</evidence>
<evidence type="ECO:0000256" key="11">
    <source>
        <dbReference type="ARBA" id="ARBA00038345"/>
    </source>
</evidence>
<evidence type="ECO:0000256" key="5">
    <source>
        <dbReference type="ARBA" id="ARBA00022598"/>
    </source>
</evidence>
<keyword evidence="8 15" id="KW-0067">ATP-binding</keyword>
<dbReference type="Pfam" id="PF02843">
    <property type="entry name" value="GARS_C"/>
    <property type="match status" value="1"/>
</dbReference>
<dbReference type="InterPro" id="IPR011761">
    <property type="entry name" value="ATP-grasp"/>
</dbReference>
<dbReference type="InterPro" id="IPR011054">
    <property type="entry name" value="Rudment_hybrid_motif"/>
</dbReference>
<dbReference type="Gene3D" id="3.30.1490.20">
    <property type="entry name" value="ATP-grasp fold, A domain"/>
    <property type="match status" value="1"/>
</dbReference>
<evidence type="ECO:0000256" key="6">
    <source>
        <dbReference type="ARBA" id="ARBA00022741"/>
    </source>
</evidence>
<keyword evidence="6 15" id="KW-0547">Nucleotide-binding</keyword>
<dbReference type="AlphaFoldDB" id="A0A117MF91"/>
<sequence length="444" mass="48998">MDMKVLVVGGGGREHAITRALSCNSDMRIFSVMARKNPGIARLSERVLLEKETNIPKIVTFATDCRVDAAVIGPEAPLEAGVVDHLEAAGIPCMGPTRAAARLETDKAFCRRLMERHGIAGCPEYRVCHDPEEARRFIEAYNGDLAVKPIGLTGGKGVRIMGEHVDVAGAVEYAREIGGDVVLEERLIGEEFTLQAFVDGEHLVPMPLVQDHKRAYEGDVGPNTGGMGSYSLADHMLPFVTRSDYEKALRIMEDTVAAMRNEGTPYRGILYGQFMNTREGPRVIEFNARFGDPEAMNVLLLLESDFSAIVRHIIEGDLSPSHVRFAHKATVCKYLVPEGYPEAPVTRQPLTIGDYGDALLYYANVEERDGTLYTQTSRTLAFVGRGETLEEAEAIAEKAASSVSGRVFYRRDIGTREILEKRCQHVNYPRLKPGACKRLRGTKQ</sequence>
<evidence type="ECO:0000256" key="1">
    <source>
        <dbReference type="ARBA" id="ARBA00001936"/>
    </source>
</evidence>
<name>A0A117MF91_9EURY</name>
<dbReference type="GO" id="GO:0006189">
    <property type="term" value="P:'de novo' IMP biosynthetic process"/>
    <property type="evidence" value="ECO:0007669"/>
    <property type="project" value="UniProtKB-UniRule"/>
</dbReference>
<evidence type="ECO:0000256" key="13">
    <source>
        <dbReference type="ARBA" id="ARBA00042864"/>
    </source>
</evidence>
<dbReference type="Proteomes" id="UP000054598">
    <property type="component" value="Unassembled WGS sequence"/>
</dbReference>
<proteinExistence type="inferred from homology"/>
<reference evidence="18" key="1">
    <citation type="journal article" date="2015" name="MBio">
        <title>Genome-Resolved Metagenomic Analysis Reveals Roles for Candidate Phyla and Other Microbial Community Members in Biogeochemical Transformations in Oil Reservoirs.</title>
        <authorList>
            <person name="Hu P."/>
            <person name="Tom L."/>
            <person name="Singh A."/>
            <person name="Thomas B.C."/>
            <person name="Baker B.J."/>
            <person name="Piceno Y.M."/>
            <person name="Andersen G.L."/>
            <person name="Banfield J.F."/>
        </authorList>
    </citation>
    <scope>NUCLEOTIDE SEQUENCE [LARGE SCALE GENOMIC DNA]</scope>
</reference>
<comment type="catalytic activity">
    <reaction evidence="14">
        <text>5-phospho-beta-D-ribosylamine + glycine + ATP = N(1)-(5-phospho-beta-D-ribosyl)glycinamide + ADP + phosphate + H(+)</text>
        <dbReference type="Rhea" id="RHEA:17453"/>
        <dbReference type="ChEBI" id="CHEBI:15378"/>
        <dbReference type="ChEBI" id="CHEBI:30616"/>
        <dbReference type="ChEBI" id="CHEBI:43474"/>
        <dbReference type="ChEBI" id="CHEBI:57305"/>
        <dbReference type="ChEBI" id="CHEBI:58681"/>
        <dbReference type="ChEBI" id="CHEBI:143788"/>
        <dbReference type="ChEBI" id="CHEBI:456216"/>
        <dbReference type="EC" id="6.3.4.13"/>
    </reaction>
</comment>
<dbReference type="InterPro" id="IPR016185">
    <property type="entry name" value="PreATP-grasp_dom_sf"/>
</dbReference>
<dbReference type="InterPro" id="IPR000115">
    <property type="entry name" value="PRibGlycinamide_synth"/>
</dbReference>
<dbReference type="PROSITE" id="PS00184">
    <property type="entry name" value="GARS"/>
    <property type="match status" value="1"/>
</dbReference>
<evidence type="ECO:0000259" key="16">
    <source>
        <dbReference type="PROSITE" id="PS50975"/>
    </source>
</evidence>
<dbReference type="SUPFAM" id="SSF52440">
    <property type="entry name" value="PreATP-grasp domain"/>
    <property type="match status" value="1"/>
</dbReference>
<evidence type="ECO:0000256" key="10">
    <source>
        <dbReference type="ARBA" id="ARBA00023211"/>
    </source>
</evidence>
<evidence type="ECO:0000256" key="3">
    <source>
        <dbReference type="ARBA" id="ARBA00005174"/>
    </source>
</evidence>
<keyword evidence="7 14" id="KW-0658">Purine biosynthesis</keyword>
<evidence type="ECO:0000256" key="4">
    <source>
        <dbReference type="ARBA" id="ARBA00013255"/>
    </source>
</evidence>
<protein>
    <recommendedName>
        <fullName evidence="4 14">Phosphoribosylamine--glycine ligase</fullName>
        <ecNumber evidence="4 14">6.3.4.13</ecNumber>
    </recommendedName>
    <alternativeName>
        <fullName evidence="14">GARS</fullName>
    </alternativeName>
    <alternativeName>
        <fullName evidence="12 14">Glycinamide ribonucleotide synthetase</fullName>
    </alternativeName>
    <alternativeName>
        <fullName evidence="13 14">Phosphoribosylglycinamide synthetase</fullName>
    </alternativeName>
</protein>
<keyword evidence="10" id="KW-0464">Manganese</keyword>
<dbReference type="InterPro" id="IPR020562">
    <property type="entry name" value="PRibGlycinamide_synth_N"/>
</dbReference>
<organism evidence="17 18">
    <name type="scientific">Methanoculleus marisnigri</name>
    <dbReference type="NCBI Taxonomy" id="2198"/>
    <lineage>
        <taxon>Archaea</taxon>
        <taxon>Methanobacteriati</taxon>
        <taxon>Methanobacteriota</taxon>
        <taxon>Stenosarchaea group</taxon>
        <taxon>Methanomicrobia</taxon>
        <taxon>Methanomicrobiales</taxon>
        <taxon>Methanomicrobiaceae</taxon>
        <taxon>Methanoculleus</taxon>
    </lineage>
</organism>
<dbReference type="EMBL" id="LGHE01000140">
    <property type="protein sequence ID" value="KUL00828.1"/>
    <property type="molecule type" value="Genomic_DNA"/>
</dbReference>
<dbReference type="Gene3D" id="3.40.50.20">
    <property type="match status" value="1"/>
</dbReference>
<evidence type="ECO:0000313" key="18">
    <source>
        <dbReference type="Proteomes" id="UP000054598"/>
    </source>
</evidence>